<dbReference type="AlphaFoldDB" id="A0A6J4RVD6"/>
<protein>
    <submittedName>
        <fullName evidence="2">Uncharacterized protein</fullName>
    </submittedName>
</protein>
<feature type="non-terminal residue" evidence="2">
    <location>
        <position position="1"/>
    </location>
</feature>
<accession>A0A6J4RVD6</accession>
<evidence type="ECO:0000256" key="1">
    <source>
        <dbReference type="SAM" id="MobiDB-lite"/>
    </source>
</evidence>
<feature type="region of interest" description="Disordered" evidence="1">
    <location>
        <begin position="26"/>
        <end position="102"/>
    </location>
</feature>
<sequence>ADLDLRRQAHRRPGEPHRRVRAALLRRGGAPAHPPGKVPGRPGLRDQRRPGRRDRVRAGHDLGGPPGPAPAHRRGPRPALLAHPPVGEVRGRRDEGVHAGAL</sequence>
<name>A0A6J4RVD6_9ACTN</name>
<feature type="non-terminal residue" evidence="2">
    <location>
        <position position="102"/>
    </location>
</feature>
<gene>
    <name evidence="2" type="ORF">AVDCRST_MAG02-4189</name>
</gene>
<proteinExistence type="predicted"/>
<dbReference type="EMBL" id="CADCVH010000117">
    <property type="protein sequence ID" value="CAA9476893.1"/>
    <property type="molecule type" value="Genomic_DNA"/>
</dbReference>
<feature type="compositionally biased region" description="Basic and acidic residues" evidence="1">
    <location>
        <begin position="89"/>
        <end position="102"/>
    </location>
</feature>
<evidence type="ECO:0000313" key="2">
    <source>
        <dbReference type="EMBL" id="CAA9476893.1"/>
    </source>
</evidence>
<organism evidence="2">
    <name type="scientific">uncultured Rubrobacteraceae bacterium</name>
    <dbReference type="NCBI Taxonomy" id="349277"/>
    <lineage>
        <taxon>Bacteria</taxon>
        <taxon>Bacillati</taxon>
        <taxon>Actinomycetota</taxon>
        <taxon>Rubrobacteria</taxon>
        <taxon>Rubrobacterales</taxon>
        <taxon>Rubrobacteraceae</taxon>
        <taxon>environmental samples</taxon>
    </lineage>
</organism>
<reference evidence="2" key="1">
    <citation type="submission" date="2020-02" db="EMBL/GenBank/DDBJ databases">
        <authorList>
            <person name="Meier V. D."/>
        </authorList>
    </citation>
    <scope>NUCLEOTIDE SEQUENCE</scope>
    <source>
        <strain evidence="2">AVDCRST_MAG02</strain>
    </source>
</reference>